<gene>
    <name evidence="5" type="ORF">SDC9_96530</name>
</gene>
<dbReference type="PROSITE" id="PS50043">
    <property type="entry name" value="HTH_LUXR_2"/>
    <property type="match status" value="1"/>
</dbReference>
<dbReference type="PANTHER" id="PTHR44688:SF16">
    <property type="entry name" value="DNA-BINDING TRANSCRIPTIONAL ACTIVATOR DEVR_DOSR"/>
    <property type="match status" value="1"/>
</dbReference>
<evidence type="ECO:0000256" key="3">
    <source>
        <dbReference type="ARBA" id="ARBA00023163"/>
    </source>
</evidence>
<dbReference type="SUPFAM" id="SSF46894">
    <property type="entry name" value="C-terminal effector domain of the bipartite response regulators"/>
    <property type="match status" value="1"/>
</dbReference>
<dbReference type="Pfam" id="PF00196">
    <property type="entry name" value="GerE"/>
    <property type="match status" value="1"/>
</dbReference>
<dbReference type="PROSITE" id="PS00622">
    <property type="entry name" value="HTH_LUXR_1"/>
    <property type="match status" value="1"/>
</dbReference>
<dbReference type="PRINTS" id="PR00038">
    <property type="entry name" value="HTHLUXR"/>
</dbReference>
<keyword evidence="3" id="KW-0804">Transcription</keyword>
<keyword evidence="1" id="KW-0805">Transcription regulation</keyword>
<protein>
    <recommendedName>
        <fullName evidence="4">HTH luxR-type domain-containing protein</fullName>
    </recommendedName>
</protein>
<proteinExistence type="predicted"/>
<dbReference type="GO" id="GO:0003677">
    <property type="term" value="F:DNA binding"/>
    <property type="evidence" value="ECO:0007669"/>
    <property type="project" value="UniProtKB-KW"/>
</dbReference>
<feature type="domain" description="HTH luxR-type" evidence="4">
    <location>
        <begin position="116"/>
        <end position="181"/>
    </location>
</feature>
<organism evidence="5">
    <name type="scientific">bioreactor metagenome</name>
    <dbReference type="NCBI Taxonomy" id="1076179"/>
    <lineage>
        <taxon>unclassified sequences</taxon>
        <taxon>metagenomes</taxon>
        <taxon>ecological metagenomes</taxon>
    </lineage>
</organism>
<evidence type="ECO:0000256" key="1">
    <source>
        <dbReference type="ARBA" id="ARBA00023015"/>
    </source>
</evidence>
<dbReference type="GO" id="GO:0006355">
    <property type="term" value="P:regulation of DNA-templated transcription"/>
    <property type="evidence" value="ECO:0007669"/>
    <property type="project" value="InterPro"/>
</dbReference>
<evidence type="ECO:0000313" key="5">
    <source>
        <dbReference type="EMBL" id="MPM49799.1"/>
    </source>
</evidence>
<dbReference type="InterPro" id="IPR036388">
    <property type="entry name" value="WH-like_DNA-bd_sf"/>
</dbReference>
<reference evidence="5" key="1">
    <citation type="submission" date="2019-08" db="EMBL/GenBank/DDBJ databases">
        <authorList>
            <person name="Kucharzyk K."/>
            <person name="Murdoch R.W."/>
            <person name="Higgins S."/>
            <person name="Loffler F."/>
        </authorList>
    </citation>
    <scope>NUCLEOTIDE SEQUENCE</scope>
</reference>
<keyword evidence="2" id="KW-0238">DNA-binding</keyword>
<name>A0A645A9D7_9ZZZZ</name>
<evidence type="ECO:0000256" key="2">
    <source>
        <dbReference type="ARBA" id="ARBA00023125"/>
    </source>
</evidence>
<dbReference type="CDD" id="cd06170">
    <property type="entry name" value="LuxR_C_like"/>
    <property type="match status" value="1"/>
</dbReference>
<sequence>MKHTTLLLYRNAFERERVLFRLSKHPSLTIECCALSDSWQAKTGASLLICYCRDLLFACQLRQQAHARNLLLFTPPELGTTFHALEDVRCRTLNLACPDEQLGEALQSLCSEPVDVHERAAYLTRRERQILNLYLSGKDTKEVAENLGIQSSTVIAHKKHLFLKSGAHSVSQLLVWAMLKLPR</sequence>
<dbReference type="SMART" id="SM00421">
    <property type="entry name" value="HTH_LUXR"/>
    <property type="match status" value="1"/>
</dbReference>
<evidence type="ECO:0000259" key="4">
    <source>
        <dbReference type="PROSITE" id="PS50043"/>
    </source>
</evidence>
<accession>A0A645A9D7</accession>
<dbReference type="InterPro" id="IPR000792">
    <property type="entry name" value="Tscrpt_reg_LuxR_C"/>
</dbReference>
<dbReference type="Gene3D" id="1.10.10.10">
    <property type="entry name" value="Winged helix-like DNA-binding domain superfamily/Winged helix DNA-binding domain"/>
    <property type="match status" value="1"/>
</dbReference>
<dbReference type="InterPro" id="IPR016032">
    <property type="entry name" value="Sig_transdc_resp-reg_C-effctor"/>
</dbReference>
<comment type="caution">
    <text evidence="5">The sequence shown here is derived from an EMBL/GenBank/DDBJ whole genome shotgun (WGS) entry which is preliminary data.</text>
</comment>
<dbReference type="AlphaFoldDB" id="A0A645A9D7"/>
<dbReference type="PANTHER" id="PTHR44688">
    <property type="entry name" value="DNA-BINDING TRANSCRIPTIONAL ACTIVATOR DEVR_DOSR"/>
    <property type="match status" value="1"/>
</dbReference>
<dbReference type="EMBL" id="VSSQ01012678">
    <property type="protein sequence ID" value="MPM49799.1"/>
    <property type="molecule type" value="Genomic_DNA"/>
</dbReference>